<comment type="caution">
    <text evidence="1">The sequence shown here is derived from an EMBL/GenBank/DDBJ whole genome shotgun (WGS) entry which is preliminary data.</text>
</comment>
<feature type="non-terminal residue" evidence="1">
    <location>
        <position position="1"/>
    </location>
</feature>
<organism evidence="1">
    <name type="scientific">marine sediment metagenome</name>
    <dbReference type="NCBI Taxonomy" id="412755"/>
    <lineage>
        <taxon>unclassified sequences</taxon>
        <taxon>metagenomes</taxon>
        <taxon>ecological metagenomes</taxon>
    </lineage>
</organism>
<dbReference type="SUPFAM" id="SSF53383">
    <property type="entry name" value="PLP-dependent transferases"/>
    <property type="match status" value="1"/>
</dbReference>
<gene>
    <name evidence="1" type="ORF">LCGC14_2705090</name>
</gene>
<name>A0A0F9C6D6_9ZZZZ</name>
<dbReference type="Gene3D" id="3.90.1150.10">
    <property type="entry name" value="Aspartate Aminotransferase, domain 1"/>
    <property type="match status" value="1"/>
</dbReference>
<dbReference type="EMBL" id="LAZR01048312">
    <property type="protein sequence ID" value="KKK92221.1"/>
    <property type="molecule type" value="Genomic_DNA"/>
</dbReference>
<sequence>HAARISHVFEAMGYTDERREGNVRFSLGRHTTEKEIDDAISRIRSILTAKK</sequence>
<proteinExistence type="predicted"/>
<accession>A0A0F9C6D6</accession>
<evidence type="ECO:0008006" key="2">
    <source>
        <dbReference type="Google" id="ProtNLM"/>
    </source>
</evidence>
<reference evidence="1" key="1">
    <citation type="journal article" date="2015" name="Nature">
        <title>Complex archaea that bridge the gap between prokaryotes and eukaryotes.</title>
        <authorList>
            <person name="Spang A."/>
            <person name="Saw J.H."/>
            <person name="Jorgensen S.L."/>
            <person name="Zaremba-Niedzwiedzka K."/>
            <person name="Martijn J."/>
            <person name="Lind A.E."/>
            <person name="van Eijk R."/>
            <person name="Schleper C."/>
            <person name="Guy L."/>
            <person name="Ettema T.J."/>
        </authorList>
    </citation>
    <scope>NUCLEOTIDE SEQUENCE</scope>
</reference>
<evidence type="ECO:0000313" key="1">
    <source>
        <dbReference type="EMBL" id="KKK92221.1"/>
    </source>
</evidence>
<dbReference type="AlphaFoldDB" id="A0A0F9C6D6"/>
<protein>
    <recommendedName>
        <fullName evidence="2">Aminotransferase class V domain-containing protein</fullName>
    </recommendedName>
</protein>
<dbReference type="InterPro" id="IPR015424">
    <property type="entry name" value="PyrdxlP-dep_Trfase"/>
</dbReference>
<dbReference type="InterPro" id="IPR015422">
    <property type="entry name" value="PyrdxlP-dep_Trfase_small"/>
</dbReference>